<accession>A0A8J6PZN3</accession>
<comment type="caution">
    <text evidence="1">The sequence shown here is derived from an EMBL/GenBank/DDBJ whole genome shotgun (WGS) entry which is preliminary data.</text>
</comment>
<keyword evidence="2" id="KW-1185">Reference proteome</keyword>
<evidence type="ECO:0000313" key="2">
    <source>
        <dbReference type="Proteomes" id="UP000621516"/>
    </source>
</evidence>
<sequence>MKKTLLLFVIVGVLHACKNKVEHQVTEPLEQPVEQVDVKKEAPKEIYASQSVNDALAEQIKDFITTQYLSEGDLNIIDASQRKFQLYQIDLNNDGKNEVFVNFMTSYFCGTGGCTILLLSPELKTITRFTVTRTPLWVEPSMKNGWKIILTRSLGELKELTYANGTYPSNPSMVEKAPYDAASGHAEILFDDNFSPPKTYSF</sequence>
<dbReference type="RefSeq" id="WP_188224523.1">
    <property type="nucleotide sequence ID" value="NZ_JACVXD010000011.1"/>
</dbReference>
<organism evidence="1 2">
    <name type="scientific">Aestuariibaculum marinum</name>
    <dbReference type="NCBI Taxonomy" id="2683592"/>
    <lineage>
        <taxon>Bacteria</taxon>
        <taxon>Pseudomonadati</taxon>
        <taxon>Bacteroidota</taxon>
        <taxon>Flavobacteriia</taxon>
        <taxon>Flavobacteriales</taxon>
        <taxon>Flavobacteriaceae</taxon>
    </lineage>
</organism>
<reference evidence="1 2" key="1">
    <citation type="journal article" date="2018" name="J. Microbiol.">
        <title>Aestuariibaculum marinum sp. nov., a marine bacterium isolated from seawater in South Korea.</title>
        <authorList>
            <person name="Choi J."/>
            <person name="Lee D."/>
            <person name="Jang J.H."/>
            <person name="Cha S."/>
            <person name="Seo T."/>
        </authorList>
    </citation>
    <scope>NUCLEOTIDE SEQUENCE [LARGE SCALE GENOMIC DNA]</scope>
    <source>
        <strain evidence="1 2">IP7</strain>
    </source>
</reference>
<proteinExistence type="predicted"/>
<protein>
    <submittedName>
        <fullName evidence="1">Uncharacterized protein</fullName>
    </submittedName>
</protein>
<dbReference type="AlphaFoldDB" id="A0A8J6PZN3"/>
<evidence type="ECO:0000313" key="1">
    <source>
        <dbReference type="EMBL" id="MBD0825232.1"/>
    </source>
</evidence>
<dbReference type="EMBL" id="JACVXD010000011">
    <property type="protein sequence ID" value="MBD0825232.1"/>
    <property type="molecule type" value="Genomic_DNA"/>
</dbReference>
<gene>
    <name evidence="1" type="ORF">ICJ85_14520</name>
</gene>
<name>A0A8J6PZN3_9FLAO</name>
<dbReference type="Proteomes" id="UP000621516">
    <property type="component" value="Unassembled WGS sequence"/>
</dbReference>